<gene>
    <name evidence="1" type="ORF">CEV34_1238</name>
</gene>
<accession>A0A256GMG0</accession>
<reference evidence="1 2" key="1">
    <citation type="submission" date="2017-07" db="EMBL/GenBank/DDBJ databases">
        <title>Phylogenetic study on the rhizospheric bacterium Ochrobactrum sp. A44.</title>
        <authorList>
            <person name="Krzyzanowska D.M."/>
            <person name="Ossowicki A."/>
            <person name="Rajewska M."/>
            <person name="Maciag T."/>
            <person name="Kaczynski Z."/>
            <person name="Czerwicka M."/>
            <person name="Jafra S."/>
        </authorList>
    </citation>
    <scope>NUCLEOTIDE SEQUENCE [LARGE SCALE GENOMIC DNA]</scope>
    <source>
        <strain evidence="1 2">CCUG 30717</strain>
    </source>
</reference>
<proteinExistence type="predicted"/>
<comment type="caution">
    <text evidence="1">The sequence shown here is derived from an EMBL/GenBank/DDBJ whole genome shotgun (WGS) entry which is preliminary data.</text>
</comment>
<evidence type="ECO:0000313" key="1">
    <source>
        <dbReference type="EMBL" id="OYR28269.1"/>
    </source>
</evidence>
<sequence>MQSCSQGSALKSRIKSNSRIRSVDYCFTGITPLRKRDILAM</sequence>
<dbReference type="Proteomes" id="UP000216188">
    <property type="component" value="Unassembled WGS sequence"/>
</dbReference>
<dbReference type="AlphaFoldDB" id="A0A256GMG0"/>
<evidence type="ECO:0000313" key="2">
    <source>
        <dbReference type="Proteomes" id="UP000216188"/>
    </source>
</evidence>
<dbReference type="EMBL" id="NNRM01000016">
    <property type="protein sequence ID" value="OYR28269.1"/>
    <property type="molecule type" value="Genomic_DNA"/>
</dbReference>
<protein>
    <submittedName>
        <fullName evidence="1">Uncharacterized protein</fullName>
    </submittedName>
</protein>
<keyword evidence="2" id="KW-1185">Reference proteome</keyword>
<organism evidence="1 2">
    <name type="scientific">Brucella pseudogrignonensis</name>
    <dbReference type="NCBI Taxonomy" id="419475"/>
    <lineage>
        <taxon>Bacteria</taxon>
        <taxon>Pseudomonadati</taxon>
        <taxon>Pseudomonadota</taxon>
        <taxon>Alphaproteobacteria</taxon>
        <taxon>Hyphomicrobiales</taxon>
        <taxon>Brucellaceae</taxon>
        <taxon>Brucella/Ochrobactrum group</taxon>
        <taxon>Brucella</taxon>
    </lineage>
</organism>
<name>A0A256GMG0_9HYPH</name>